<gene>
    <name evidence="5" type="primary">eif1a</name>
    <name evidence="9" type="ORF">AKJ41_01025</name>
</gene>
<dbReference type="SUPFAM" id="SSF50249">
    <property type="entry name" value="Nucleic acid-binding proteins"/>
    <property type="match status" value="1"/>
</dbReference>
<dbReference type="NCBIfam" id="TIGR00523">
    <property type="entry name" value="eIF-1A"/>
    <property type="match status" value="1"/>
</dbReference>
<dbReference type="GO" id="GO:0003743">
    <property type="term" value="F:translation initiation factor activity"/>
    <property type="evidence" value="ECO:0007669"/>
    <property type="project" value="UniProtKB-UniRule"/>
</dbReference>
<dbReference type="InterPro" id="IPR006196">
    <property type="entry name" value="RNA-binding_domain_S1_IF1"/>
</dbReference>
<comment type="caution">
    <text evidence="9">The sequence shown here is derived from an EMBL/GenBank/DDBJ whole genome shotgun (WGS) entry which is preliminary data.</text>
</comment>
<dbReference type="InterPro" id="IPR001253">
    <property type="entry name" value="TIF_eIF-1A"/>
</dbReference>
<evidence type="ECO:0000256" key="1">
    <source>
        <dbReference type="ARBA" id="ARBA00007392"/>
    </source>
</evidence>
<dbReference type="Gene3D" id="2.40.50.140">
    <property type="entry name" value="Nucleic acid-binding proteins"/>
    <property type="match status" value="1"/>
</dbReference>
<dbReference type="Proteomes" id="UP000070344">
    <property type="component" value="Unassembled WGS sequence"/>
</dbReference>
<evidence type="ECO:0000256" key="2">
    <source>
        <dbReference type="ARBA" id="ARBA00022540"/>
    </source>
</evidence>
<dbReference type="InterPro" id="IPR018104">
    <property type="entry name" value="TIF_eIF-1A_CS"/>
</dbReference>
<dbReference type="AlphaFoldDB" id="A0A133V541"/>
<dbReference type="SMART" id="SM00652">
    <property type="entry name" value="eIF1a"/>
    <property type="match status" value="1"/>
</dbReference>
<name>A0A133V541_9EURY</name>
<reference evidence="9 10" key="1">
    <citation type="journal article" date="2016" name="Sci. Rep.">
        <title>Metabolic traits of an uncultured archaeal lineage -MSBL1- from brine pools of the Red Sea.</title>
        <authorList>
            <person name="Mwirichia R."/>
            <person name="Alam I."/>
            <person name="Rashid M."/>
            <person name="Vinu M."/>
            <person name="Ba-Alawi W."/>
            <person name="Anthony Kamau A."/>
            <person name="Kamanda Ngugi D."/>
            <person name="Goker M."/>
            <person name="Klenk H.P."/>
            <person name="Bajic V."/>
            <person name="Stingl U."/>
        </authorList>
    </citation>
    <scope>NUCLEOTIDE SEQUENCE [LARGE SCALE GENOMIC DNA]</scope>
    <source>
        <strain evidence="9">SCGC-AAA259O05</strain>
    </source>
</reference>
<evidence type="ECO:0000313" key="9">
    <source>
        <dbReference type="EMBL" id="KXB01554.1"/>
    </source>
</evidence>
<dbReference type="InterPro" id="IPR012340">
    <property type="entry name" value="NA-bd_OB-fold"/>
</dbReference>
<organism evidence="9 10">
    <name type="scientific">candidate division MSBL1 archaeon SCGC-AAA259O05</name>
    <dbReference type="NCBI Taxonomy" id="1698271"/>
    <lineage>
        <taxon>Archaea</taxon>
        <taxon>Methanobacteriati</taxon>
        <taxon>Methanobacteriota</taxon>
        <taxon>candidate division MSBL1</taxon>
    </lineage>
</organism>
<dbReference type="Pfam" id="PF01176">
    <property type="entry name" value="eIF-1a"/>
    <property type="match status" value="1"/>
</dbReference>
<evidence type="ECO:0000256" key="6">
    <source>
        <dbReference type="RuleBase" id="RU004364"/>
    </source>
</evidence>
<evidence type="ECO:0000256" key="5">
    <source>
        <dbReference type="HAMAP-Rule" id="MF_00216"/>
    </source>
</evidence>
<comment type="similarity">
    <text evidence="1 5 6">Belongs to the eIF-1A family.</text>
</comment>
<evidence type="ECO:0000313" key="10">
    <source>
        <dbReference type="Proteomes" id="UP000070344"/>
    </source>
</evidence>
<evidence type="ECO:0000256" key="3">
    <source>
        <dbReference type="ARBA" id="ARBA00022917"/>
    </source>
</evidence>
<evidence type="ECO:0000259" key="8">
    <source>
        <dbReference type="PROSITE" id="PS50832"/>
    </source>
</evidence>
<dbReference type="PROSITE" id="PS50832">
    <property type="entry name" value="S1_IF1_TYPE"/>
    <property type="match status" value="1"/>
</dbReference>
<dbReference type="CDD" id="cd05793">
    <property type="entry name" value="S1_IF1A"/>
    <property type="match status" value="1"/>
</dbReference>
<keyword evidence="2 5" id="KW-0396">Initiation factor</keyword>
<comment type="function">
    <text evidence="4 5 7">Seems to be required for maximal rate of protein biosynthesis. Enhances ribosome dissociation into subunits and stabilizes the binding of the initiator Met-tRNA(I) to 40 S ribosomal subunits.</text>
</comment>
<dbReference type="PANTHER" id="PTHR21668">
    <property type="entry name" value="EIF-1A"/>
    <property type="match status" value="1"/>
</dbReference>
<proteinExistence type="inferred from homology"/>
<evidence type="ECO:0000256" key="7">
    <source>
        <dbReference type="RuleBase" id="RU004365"/>
    </source>
</evidence>
<dbReference type="HAMAP" id="MF_00216">
    <property type="entry name" value="aIF_1A"/>
    <property type="match status" value="1"/>
</dbReference>
<evidence type="ECO:0000256" key="4">
    <source>
        <dbReference type="ARBA" id="ARBA00025502"/>
    </source>
</evidence>
<dbReference type="NCBIfam" id="NF003084">
    <property type="entry name" value="PRK04012.1-3"/>
    <property type="match status" value="1"/>
</dbReference>
<keyword evidence="3 5" id="KW-0648">Protein biosynthesis</keyword>
<accession>A0A133V541</accession>
<dbReference type="GO" id="GO:0003723">
    <property type="term" value="F:RNA binding"/>
    <property type="evidence" value="ECO:0007669"/>
    <property type="project" value="InterPro"/>
</dbReference>
<sequence>MAKDEEPSLEDRIARLRLPRNDEVFGVVEKALGSGHMKVRCEDGNTRICRIPGKMQKRVWIREDDVVIVDPWQVQSDEKGDIVYRYNQTQLGWLRKEGIWEE</sequence>
<feature type="domain" description="S1-like" evidence="8">
    <location>
        <begin position="14"/>
        <end position="87"/>
    </location>
</feature>
<dbReference type="NCBIfam" id="NF003085">
    <property type="entry name" value="PRK04012.1-5"/>
    <property type="match status" value="1"/>
</dbReference>
<dbReference type="PROSITE" id="PS01262">
    <property type="entry name" value="IF1A"/>
    <property type="match status" value="1"/>
</dbReference>
<dbReference type="EMBL" id="LHXV01000008">
    <property type="protein sequence ID" value="KXB01554.1"/>
    <property type="molecule type" value="Genomic_DNA"/>
</dbReference>
<keyword evidence="10" id="KW-1185">Reference proteome</keyword>
<protein>
    <recommendedName>
        <fullName evidence="5">Translation initiation factor 1A</fullName>
        <shortName evidence="5">aIF-1A</shortName>
    </recommendedName>
</protein>